<dbReference type="InterPro" id="IPR021757">
    <property type="entry name" value="Ribosomal_mL46_N"/>
</dbReference>
<dbReference type="Pfam" id="PF00293">
    <property type="entry name" value="NUDIX"/>
    <property type="match status" value="1"/>
</dbReference>
<evidence type="ECO:0000313" key="11">
    <source>
        <dbReference type="EMBL" id="SSW99644.1"/>
    </source>
</evidence>
<dbReference type="GO" id="GO:0005743">
    <property type="term" value="C:mitochondrial inner membrane"/>
    <property type="evidence" value="ECO:0007669"/>
    <property type="project" value="UniProtKB-ARBA"/>
</dbReference>
<dbReference type="OMA" id="EKWDLYA"/>
<dbReference type="GO" id="GO:0003735">
    <property type="term" value="F:structural constituent of ribosome"/>
    <property type="evidence" value="ECO:0007669"/>
    <property type="project" value="InterPro"/>
</dbReference>
<evidence type="ECO:0000256" key="7">
    <source>
        <dbReference type="ARBA" id="ARBA00035190"/>
    </source>
</evidence>
<organism evidence="11">
    <name type="scientific">Culicoides sonorensis</name>
    <name type="common">Biting midge</name>
    <dbReference type="NCBI Taxonomy" id="179676"/>
    <lineage>
        <taxon>Eukaryota</taxon>
        <taxon>Metazoa</taxon>
        <taxon>Ecdysozoa</taxon>
        <taxon>Arthropoda</taxon>
        <taxon>Hexapoda</taxon>
        <taxon>Insecta</taxon>
        <taxon>Pterygota</taxon>
        <taxon>Neoptera</taxon>
        <taxon>Endopterygota</taxon>
        <taxon>Diptera</taxon>
        <taxon>Nematocera</taxon>
        <taxon>Chironomoidea</taxon>
        <taxon>Ceratopogonidae</taxon>
        <taxon>Ceratopogoninae</taxon>
        <taxon>Culicoides</taxon>
        <taxon>Monoculicoides</taxon>
    </lineage>
</organism>
<dbReference type="EMBL" id="UFQS01000102">
    <property type="protein sequence ID" value="SSW99644.1"/>
    <property type="molecule type" value="Genomic_DNA"/>
</dbReference>
<reference evidence="12" key="2">
    <citation type="submission" date="2018-07" db="EMBL/GenBank/DDBJ databases">
        <authorList>
            <person name="Quirk P.G."/>
            <person name="Krulwich T.A."/>
        </authorList>
    </citation>
    <scope>NUCLEOTIDE SEQUENCE</scope>
</reference>
<dbReference type="PANTHER" id="PTHR13124">
    <property type="entry name" value="39S RIBOSOMAL PROTEIN L46, MITOCHONDRIAL PRECURSOR-RELATED"/>
    <property type="match status" value="1"/>
</dbReference>
<evidence type="ECO:0000256" key="4">
    <source>
        <dbReference type="ARBA" id="ARBA00022980"/>
    </source>
</evidence>
<reference evidence="11" key="1">
    <citation type="submission" date="2018-04" db="EMBL/GenBank/DDBJ databases">
        <authorList>
            <person name="Go L.Y."/>
            <person name="Mitchell J.A."/>
        </authorList>
    </citation>
    <scope>NUCLEOTIDE SEQUENCE</scope>
    <source>
        <tissue evidence="11">Whole organism</tissue>
    </source>
</reference>
<sequence>MIVRNTTQLLSLHLRKITVTRQFCNEIKSDPKQTWDLYAGVLLERLPIITKALNPLEAQVQKMLNDIEFENSLKSDHEIRHEREQIQAELIKRGEVDVDLDVDSTKQTAQDFKDACTDEAEKFKFAPRITEADKKNDLKSLQRKLDETLILIAKQTLGKNQVTALPQGKWIQGETLRQTAERVLKEAAGSELKVQFYGNAPCGFYKYKYPKEERTESVGAKVFFFRAVIRDDNNANLDKKVTFEWRTKDELGQVLKNPYYKNVSQFML</sequence>
<keyword evidence="6" id="KW-0687">Ribonucleoprotein</keyword>
<dbReference type="InterPro" id="IPR000086">
    <property type="entry name" value="NUDIX_hydrolase_dom"/>
</dbReference>
<dbReference type="InterPro" id="IPR015797">
    <property type="entry name" value="NUDIX_hydrolase-like_dom_sf"/>
</dbReference>
<evidence type="ECO:0000256" key="2">
    <source>
        <dbReference type="ARBA" id="ARBA00009070"/>
    </source>
</evidence>
<dbReference type="SUPFAM" id="SSF55811">
    <property type="entry name" value="Nudix"/>
    <property type="match status" value="1"/>
</dbReference>
<evidence type="ECO:0000256" key="8">
    <source>
        <dbReference type="ARBA" id="ARBA00035534"/>
    </source>
</evidence>
<dbReference type="AlphaFoldDB" id="A0A336K3T5"/>
<evidence type="ECO:0000256" key="1">
    <source>
        <dbReference type="ARBA" id="ARBA00004173"/>
    </source>
</evidence>
<dbReference type="CDD" id="cd04661">
    <property type="entry name" value="NUDIX_MRP_L46"/>
    <property type="match status" value="1"/>
</dbReference>
<dbReference type="PANTHER" id="PTHR13124:SF12">
    <property type="entry name" value="LARGE RIBOSOMAL SUBUNIT PROTEIN ML46"/>
    <property type="match status" value="1"/>
</dbReference>
<dbReference type="GO" id="GO:0005762">
    <property type="term" value="C:mitochondrial large ribosomal subunit"/>
    <property type="evidence" value="ECO:0007669"/>
    <property type="project" value="TreeGrafter"/>
</dbReference>
<feature type="domain" description="Large ribosomal subunit protein mL46 N-terminal" evidence="10">
    <location>
        <begin position="35"/>
        <end position="133"/>
    </location>
</feature>
<dbReference type="Pfam" id="PF11788">
    <property type="entry name" value="MRP-L46"/>
    <property type="match status" value="1"/>
</dbReference>
<dbReference type="Gene3D" id="3.90.79.10">
    <property type="entry name" value="Nucleoside Triphosphate Pyrophosphohydrolase"/>
    <property type="match status" value="1"/>
</dbReference>
<dbReference type="VEuPathDB" id="VectorBase:CSON000215"/>
<evidence type="ECO:0000313" key="12">
    <source>
        <dbReference type="EMBL" id="SSX20024.1"/>
    </source>
</evidence>
<dbReference type="EMBL" id="UFQT01000102">
    <property type="protein sequence ID" value="SSX20024.1"/>
    <property type="molecule type" value="Genomic_DNA"/>
</dbReference>
<name>A0A336K3T5_CULSO</name>
<dbReference type="InterPro" id="IPR033650">
    <property type="entry name" value="Ribosomal_mL46_NUDIX"/>
</dbReference>
<protein>
    <recommendedName>
        <fullName evidence="7">Large ribosomal subunit protein mL46</fullName>
    </recommendedName>
    <alternativeName>
        <fullName evidence="8">39S ribosomal protein L46, mitochondrial</fullName>
    </alternativeName>
</protein>
<gene>
    <name evidence="11" type="primary">CSON000215</name>
</gene>
<comment type="subcellular location">
    <subcellularLocation>
        <location evidence="1">Mitochondrion</location>
    </subcellularLocation>
</comment>
<evidence type="ECO:0000256" key="3">
    <source>
        <dbReference type="ARBA" id="ARBA00022946"/>
    </source>
</evidence>
<evidence type="ECO:0000259" key="9">
    <source>
        <dbReference type="Pfam" id="PF00293"/>
    </source>
</evidence>
<feature type="domain" description="Nudix hydrolase" evidence="9">
    <location>
        <begin position="150"/>
        <end position="253"/>
    </location>
</feature>
<keyword evidence="3" id="KW-0809">Transit peptide</keyword>
<evidence type="ECO:0000256" key="5">
    <source>
        <dbReference type="ARBA" id="ARBA00023128"/>
    </source>
</evidence>
<comment type="similarity">
    <text evidence="2">Belongs to the mitochondrion-specific ribosomal protein mL46 family.</text>
</comment>
<keyword evidence="4" id="KW-0689">Ribosomal protein</keyword>
<dbReference type="InterPro" id="IPR040008">
    <property type="entry name" value="Ribosomal_mL46"/>
</dbReference>
<dbReference type="FunFam" id="3.90.79.10:FF:000018">
    <property type="entry name" value="39S ribosomal protein L46, mitochondrial"/>
    <property type="match status" value="1"/>
</dbReference>
<accession>A0A336K3T5</accession>
<evidence type="ECO:0000259" key="10">
    <source>
        <dbReference type="Pfam" id="PF11788"/>
    </source>
</evidence>
<proteinExistence type="inferred from homology"/>
<keyword evidence="5" id="KW-0496">Mitochondrion</keyword>
<evidence type="ECO:0000256" key="6">
    <source>
        <dbReference type="ARBA" id="ARBA00023274"/>
    </source>
</evidence>